<dbReference type="Proteomes" id="UP000799324">
    <property type="component" value="Unassembled WGS sequence"/>
</dbReference>
<sequence length="353" mass="39924">MATEHEKEKEKNGKHNIVFTIPRTASHLLLQILNLDAQPSVQRHEGDGYFFGPALGARFRFGVAGRDFGLWSGEAKDGVRQAVQVSWEKLSEFVEGLEVDHGKGDGDGDSGKRIFVKEHINWTLDPVVETRYLHPESKIPEDARPWVVTTSPASTHTKSARNPTVLPDAFLLNLNPTFLIRNPLLTFPSLLRTSIDNEGLETVLKAAESGAGFNTYRWECTFHWSRLLYEFYTANGVGAPIILDADDLANEDLMKRYAVAVGLDPQALRWEWAKAGEKDVEGLRVFERRMKDTILGSSGIVKEKMGGTKTLALEEEVQRWKKEFGELLAGRLEGLVRDAWRDYEWLKERRFKG</sequence>
<name>A0A6A6SXF1_9PLEO</name>
<evidence type="ECO:0000313" key="1">
    <source>
        <dbReference type="EMBL" id="KAF2652409.1"/>
    </source>
</evidence>
<keyword evidence="2" id="KW-1185">Reference proteome</keyword>
<dbReference type="OrthoDB" id="3650366at2759"/>
<dbReference type="AlphaFoldDB" id="A0A6A6SXF1"/>
<accession>A0A6A6SXF1</accession>
<dbReference type="PANTHER" id="PTHR48312:SF1">
    <property type="entry name" value="SULFOTRANSFERASE"/>
    <property type="match status" value="1"/>
</dbReference>
<gene>
    <name evidence="1" type="ORF">K491DRAFT_695642</name>
</gene>
<dbReference type="PANTHER" id="PTHR48312">
    <property type="match status" value="1"/>
</dbReference>
<dbReference type="SUPFAM" id="SSF52540">
    <property type="entry name" value="P-loop containing nucleoside triphosphate hydrolases"/>
    <property type="match status" value="1"/>
</dbReference>
<evidence type="ECO:0000313" key="2">
    <source>
        <dbReference type="Proteomes" id="UP000799324"/>
    </source>
</evidence>
<organism evidence="1 2">
    <name type="scientific">Lophiostoma macrostomum CBS 122681</name>
    <dbReference type="NCBI Taxonomy" id="1314788"/>
    <lineage>
        <taxon>Eukaryota</taxon>
        <taxon>Fungi</taxon>
        <taxon>Dikarya</taxon>
        <taxon>Ascomycota</taxon>
        <taxon>Pezizomycotina</taxon>
        <taxon>Dothideomycetes</taxon>
        <taxon>Pleosporomycetidae</taxon>
        <taxon>Pleosporales</taxon>
        <taxon>Lophiostomataceae</taxon>
        <taxon>Lophiostoma</taxon>
    </lineage>
</organism>
<protein>
    <submittedName>
        <fullName evidence="1">Uncharacterized protein</fullName>
    </submittedName>
</protein>
<dbReference type="EMBL" id="MU004403">
    <property type="protein sequence ID" value="KAF2652409.1"/>
    <property type="molecule type" value="Genomic_DNA"/>
</dbReference>
<proteinExistence type="predicted"/>
<reference evidence="1" key="1">
    <citation type="journal article" date="2020" name="Stud. Mycol.">
        <title>101 Dothideomycetes genomes: a test case for predicting lifestyles and emergence of pathogens.</title>
        <authorList>
            <person name="Haridas S."/>
            <person name="Albert R."/>
            <person name="Binder M."/>
            <person name="Bloem J."/>
            <person name="Labutti K."/>
            <person name="Salamov A."/>
            <person name="Andreopoulos B."/>
            <person name="Baker S."/>
            <person name="Barry K."/>
            <person name="Bills G."/>
            <person name="Bluhm B."/>
            <person name="Cannon C."/>
            <person name="Castanera R."/>
            <person name="Culley D."/>
            <person name="Daum C."/>
            <person name="Ezra D."/>
            <person name="Gonzalez J."/>
            <person name="Henrissat B."/>
            <person name="Kuo A."/>
            <person name="Liang C."/>
            <person name="Lipzen A."/>
            <person name="Lutzoni F."/>
            <person name="Magnuson J."/>
            <person name="Mondo S."/>
            <person name="Nolan M."/>
            <person name="Ohm R."/>
            <person name="Pangilinan J."/>
            <person name="Park H.-J."/>
            <person name="Ramirez L."/>
            <person name="Alfaro M."/>
            <person name="Sun H."/>
            <person name="Tritt A."/>
            <person name="Yoshinaga Y."/>
            <person name="Zwiers L.-H."/>
            <person name="Turgeon B."/>
            <person name="Goodwin S."/>
            <person name="Spatafora J."/>
            <person name="Crous P."/>
            <person name="Grigoriev I."/>
        </authorList>
    </citation>
    <scope>NUCLEOTIDE SEQUENCE</scope>
    <source>
        <strain evidence="1">CBS 122681</strain>
    </source>
</reference>
<dbReference type="InterPro" id="IPR027417">
    <property type="entry name" value="P-loop_NTPase"/>
</dbReference>